<dbReference type="EMBL" id="JBIAFJ010000055">
    <property type="protein sequence ID" value="MFE9174452.1"/>
    <property type="molecule type" value="Genomic_DNA"/>
</dbReference>
<gene>
    <name evidence="1" type="ORF">ACFYNZ_34300</name>
</gene>
<proteinExistence type="predicted"/>
<dbReference type="Proteomes" id="UP001601197">
    <property type="component" value="Unassembled WGS sequence"/>
</dbReference>
<organism evidence="1 2">
    <name type="scientific">Streptomyces kebangsaanensis</name>
    <dbReference type="NCBI Taxonomy" id="864058"/>
    <lineage>
        <taxon>Bacteria</taxon>
        <taxon>Bacillati</taxon>
        <taxon>Actinomycetota</taxon>
        <taxon>Actinomycetes</taxon>
        <taxon>Kitasatosporales</taxon>
        <taxon>Streptomycetaceae</taxon>
        <taxon>Streptomyces</taxon>
    </lineage>
</organism>
<dbReference type="RefSeq" id="WP_388354372.1">
    <property type="nucleotide sequence ID" value="NZ_JBIAFJ010000055.1"/>
</dbReference>
<evidence type="ECO:0000313" key="1">
    <source>
        <dbReference type="EMBL" id="MFE9174452.1"/>
    </source>
</evidence>
<evidence type="ECO:0000313" key="2">
    <source>
        <dbReference type="Proteomes" id="UP001601197"/>
    </source>
</evidence>
<name>A0ABW6L4M6_9ACTN</name>
<protein>
    <submittedName>
        <fullName evidence="1">Uncharacterized protein</fullName>
    </submittedName>
</protein>
<keyword evidence="2" id="KW-1185">Reference proteome</keyword>
<comment type="caution">
    <text evidence="1">The sequence shown here is derived from an EMBL/GenBank/DDBJ whole genome shotgun (WGS) entry which is preliminary data.</text>
</comment>
<reference evidence="1 2" key="1">
    <citation type="submission" date="2024-10" db="EMBL/GenBank/DDBJ databases">
        <title>The Natural Products Discovery Center: Release of the First 8490 Sequenced Strains for Exploring Actinobacteria Biosynthetic Diversity.</title>
        <authorList>
            <person name="Kalkreuter E."/>
            <person name="Kautsar S.A."/>
            <person name="Yang D."/>
            <person name="Bader C.D."/>
            <person name="Teijaro C.N."/>
            <person name="Fluegel L."/>
            <person name="Davis C.M."/>
            <person name="Simpson J.R."/>
            <person name="Lauterbach L."/>
            <person name="Steele A.D."/>
            <person name="Gui C."/>
            <person name="Meng S."/>
            <person name="Li G."/>
            <person name="Viehrig K."/>
            <person name="Ye F."/>
            <person name="Su P."/>
            <person name="Kiefer A.F."/>
            <person name="Nichols A."/>
            <person name="Cepeda A.J."/>
            <person name="Yan W."/>
            <person name="Fan B."/>
            <person name="Jiang Y."/>
            <person name="Adhikari A."/>
            <person name="Zheng C.-J."/>
            <person name="Schuster L."/>
            <person name="Cowan T.M."/>
            <person name="Smanski M.J."/>
            <person name="Chevrette M.G."/>
            <person name="De Carvalho L.P.S."/>
            <person name="Shen B."/>
        </authorList>
    </citation>
    <scope>NUCLEOTIDE SEQUENCE [LARGE SCALE GENOMIC DNA]</scope>
    <source>
        <strain evidence="1 2">NPDC007147</strain>
    </source>
</reference>
<sequence length="55" mass="5803">MASRGDDCSLWQAVWLAPDAVRRLPIDGADAAPLSWAQLMPEGEGMGDAVGGPHR</sequence>
<accession>A0ABW6L4M6</accession>